<dbReference type="Proteomes" id="UP001141552">
    <property type="component" value="Unassembled WGS sequence"/>
</dbReference>
<evidence type="ECO:0000313" key="1">
    <source>
        <dbReference type="EMBL" id="KAJ4825546.1"/>
    </source>
</evidence>
<evidence type="ECO:0000313" key="2">
    <source>
        <dbReference type="Proteomes" id="UP001141552"/>
    </source>
</evidence>
<name>A0A9Q0F862_9ROSI</name>
<organism evidence="1 2">
    <name type="scientific">Turnera subulata</name>
    <dbReference type="NCBI Taxonomy" id="218843"/>
    <lineage>
        <taxon>Eukaryota</taxon>
        <taxon>Viridiplantae</taxon>
        <taxon>Streptophyta</taxon>
        <taxon>Embryophyta</taxon>
        <taxon>Tracheophyta</taxon>
        <taxon>Spermatophyta</taxon>
        <taxon>Magnoliopsida</taxon>
        <taxon>eudicotyledons</taxon>
        <taxon>Gunneridae</taxon>
        <taxon>Pentapetalae</taxon>
        <taxon>rosids</taxon>
        <taxon>fabids</taxon>
        <taxon>Malpighiales</taxon>
        <taxon>Passifloraceae</taxon>
        <taxon>Turnera</taxon>
    </lineage>
</organism>
<dbReference type="EMBL" id="JAKUCV010006861">
    <property type="protein sequence ID" value="KAJ4825546.1"/>
    <property type="molecule type" value="Genomic_DNA"/>
</dbReference>
<accession>A0A9Q0F862</accession>
<gene>
    <name evidence="1" type="ORF">Tsubulata_035029</name>
</gene>
<dbReference type="Pfam" id="PF14868">
    <property type="entry name" value="DUF4487"/>
    <property type="match status" value="1"/>
</dbReference>
<proteinExistence type="predicted"/>
<reference evidence="1" key="2">
    <citation type="journal article" date="2023" name="Plants (Basel)">
        <title>Annotation of the Turnera subulata (Passifloraceae) Draft Genome Reveals the S-Locus Evolved after the Divergence of Turneroideae from Passifloroideae in a Stepwise Manner.</title>
        <authorList>
            <person name="Henning P.M."/>
            <person name="Roalson E.H."/>
            <person name="Mir W."/>
            <person name="McCubbin A.G."/>
            <person name="Shore J.S."/>
        </authorList>
    </citation>
    <scope>NUCLEOTIDE SEQUENCE</scope>
    <source>
        <strain evidence="1">F60SS</strain>
    </source>
</reference>
<dbReference type="PANTHER" id="PTHR36702">
    <property type="entry name" value="HOLLIDAY JUNCTION RESOLVASE"/>
    <property type="match status" value="1"/>
</dbReference>
<dbReference type="AlphaFoldDB" id="A0A9Q0F862"/>
<comment type="caution">
    <text evidence="1">The sequence shown here is derived from an EMBL/GenBank/DDBJ whole genome shotgun (WGS) entry which is preliminary data.</text>
</comment>
<dbReference type="InterPro" id="IPR027902">
    <property type="entry name" value="DUF4487"/>
</dbReference>
<dbReference type="OrthoDB" id="1925340at2759"/>
<sequence>MEERNGSVNKLQKLLLSIKSSDVAEHRVELLAKLAGLGFPEEKSELASVVDCLICMLNKAILQVAAKCVGSDLSGCLVPFLSLVTKARAWCGKHLKMTLMSTGESQEEEHSAEFFQLLLEFLNLSTACMMTLTKCPVSTENSSMTMVEKFILELLNLTKDIVSDAKRINSLGCEVQKVAQTIIDAVLNLCKEYATGLNWDISDTRPQCDGSVVDNNKFEVENHVINIMKCTVENLCQLGVLAGNDGGSLVNILNVSWKGVVALLQSGKILTEVIVIQEIITTLISLASGPMRCAAEAWSSSLTETISVSEARRTFLPVKFYLIHAVKIATLYPSQAYLVHREMALCVLLISTFKVFLSRENLLNSASEVFSELLEKTSLDLLSSLLNSSEVKQDSKFELLDWVFPDECRLNSFHGDSNSCYRLTLLADIFSVNSHVVHEARLLSLGRLVLFHNFLRFSNGLDEAVKNKITTKLGWLLDVLVGEEIYSLVLDLQIPVTYGSGKTNELLWEPFFSALSQALKTFMIVVFSSFAWVELEAFLVNNLFHPHFLCCEIVLDLWCFMMRHAEIDVVNVVIDKLCSTMMLLESPESVHIPGSPLRKMARIICMLLTSGAPSMAVHVYSSVVSDGRCKLSTAMYVALLLEGFPLNSLSDNLRSVAKQNIITDYFGFIGSFDEKLTNASSSSTFWFPVLALSASLHSRQVSMSDVDMKTLMLLVAIIRNIRNPVVKLLKEQYHKLLSEALEIISNMKHLYESDAIEEAILELHKVFVAERVAADAQLSQCKPYLALFMGGLGDMAMSENDDCPRSTAVWELYHMLFREQHWALVHHAIAAFGYFAARTSCNQLWKFMPPDAALSYDLISGKEANEERFMLELKAFLEKETALLAVTPSLEQVELLMKEGAVLKEMVEKITTHYTESVEYKNPETDIDSQSNKRRKLPDGISKGVELLQSGLKVIGNGLSQWPQNHPESLELHDKLLTQFSHLEDVISRLMNLAGNG</sequence>
<reference evidence="1" key="1">
    <citation type="submission" date="2022-02" db="EMBL/GenBank/DDBJ databases">
        <authorList>
            <person name="Henning P.M."/>
            <person name="McCubbin A.G."/>
            <person name="Shore J.S."/>
        </authorList>
    </citation>
    <scope>NUCLEOTIDE SEQUENCE</scope>
    <source>
        <strain evidence="1">F60SS</strain>
        <tissue evidence="1">Leaves</tissue>
    </source>
</reference>
<keyword evidence="2" id="KW-1185">Reference proteome</keyword>
<protein>
    <submittedName>
        <fullName evidence="1">Uncharacterized protein</fullName>
    </submittedName>
</protein>
<dbReference type="PANTHER" id="PTHR36702:SF1">
    <property type="entry name" value="HOLLIDAY JUNCTION RESOLVASE"/>
    <property type="match status" value="1"/>
</dbReference>